<feature type="non-terminal residue" evidence="2">
    <location>
        <position position="94"/>
    </location>
</feature>
<evidence type="ECO:0000259" key="1">
    <source>
        <dbReference type="Pfam" id="PF06985"/>
    </source>
</evidence>
<name>A0AA40A7B2_9PEZI</name>
<protein>
    <recommendedName>
        <fullName evidence="1">Heterokaryon incompatibility domain-containing protein</fullName>
    </recommendedName>
</protein>
<comment type="caution">
    <text evidence="2">The sequence shown here is derived from an EMBL/GenBank/DDBJ whole genome shotgun (WGS) entry which is preliminary data.</text>
</comment>
<sequence>WIDSLCIVQDSAEDWQRQSAQMATIYTNAYLTLFTDCARDDGAGFLRPRSAWKYTAVTLPFADNVETGDAAHLADRGWISQERVLSRRILHFGR</sequence>
<dbReference type="PANTHER" id="PTHR33112:SF16">
    <property type="entry name" value="HETEROKARYON INCOMPATIBILITY DOMAIN-CONTAINING PROTEIN"/>
    <property type="match status" value="1"/>
</dbReference>
<feature type="non-terminal residue" evidence="2">
    <location>
        <position position="1"/>
    </location>
</feature>
<dbReference type="AlphaFoldDB" id="A0AA40A7B2"/>
<dbReference type="EMBL" id="JAUKUA010000005">
    <property type="protein sequence ID" value="KAK0710580.1"/>
    <property type="molecule type" value="Genomic_DNA"/>
</dbReference>
<reference evidence="2" key="1">
    <citation type="submission" date="2023-06" db="EMBL/GenBank/DDBJ databases">
        <title>Genome-scale phylogeny and comparative genomics of the fungal order Sordariales.</title>
        <authorList>
            <consortium name="Lawrence Berkeley National Laboratory"/>
            <person name="Hensen N."/>
            <person name="Bonometti L."/>
            <person name="Westerberg I."/>
            <person name="Brannstrom I.O."/>
            <person name="Guillou S."/>
            <person name="Cros-Aarteil S."/>
            <person name="Calhoun S."/>
            <person name="Haridas S."/>
            <person name="Kuo A."/>
            <person name="Mondo S."/>
            <person name="Pangilinan J."/>
            <person name="Riley R."/>
            <person name="Labutti K."/>
            <person name="Andreopoulos B."/>
            <person name="Lipzen A."/>
            <person name="Chen C."/>
            <person name="Yanf M."/>
            <person name="Daum C."/>
            <person name="Ng V."/>
            <person name="Clum A."/>
            <person name="Steindorff A."/>
            <person name="Ohm R."/>
            <person name="Martin F."/>
            <person name="Silar P."/>
            <person name="Natvig D."/>
            <person name="Lalanne C."/>
            <person name="Gautier V."/>
            <person name="Ament-Velasquez S.L."/>
            <person name="Kruys A."/>
            <person name="Hutchinson M.I."/>
            <person name="Powell A.J."/>
            <person name="Barry K."/>
            <person name="Miller A.N."/>
            <person name="Grigoriev I.V."/>
            <person name="Debuchy R."/>
            <person name="Gladieux P."/>
            <person name="Thoren M.H."/>
            <person name="Johannesson H."/>
        </authorList>
    </citation>
    <scope>NUCLEOTIDE SEQUENCE</scope>
    <source>
        <strain evidence="2">SMH4607-1</strain>
    </source>
</reference>
<evidence type="ECO:0000313" key="3">
    <source>
        <dbReference type="Proteomes" id="UP001172102"/>
    </source>
</evidence>
<dbReference type="PANTHER" id="PTHR33112">
    <property type="entry name" value="DOMAIN PROTEIN, PUTATIVE-RELATED"/>
    <property type="match status" value="1"/>
</dbReference>
<organism evidence="2 3">
    <name type="scientific">Lasiosphaeris hirsuta</name>
    <dbReference type="NCBI Taxonomy" id="260670"/>
    <lineage>
        <taxon>Eukaryota</taxon>
        <taxon>Fungi</taxon>
        <taxon>Dikarya</taxon>
        <taxon>Ascomycota</taxon>
        <taxon>Pezizomycotina</taxon>
        <taxon>Sordariomycetes</taxon>
        <taxon>Sordariomycetidae</taxon>
        <taxon>Sordariales</taxon>
        <taxon>Lasiosphaeriaceae</taxon>
        <taxon>Lasiosphaeris</taxon>
    </lineage>
</organism>
<keyword evidence="3" id="KW-1185">Reference proteome</keyword>
<dbReference type="Proteomes" id="UP001172102">
    <property type="component" value="Unassembled WGS sequence"/>
</dbReference>
<gene>
    <name evidence="2" type="ORF">B0H67DRAFT_472501</name>
</gene>
<feature type="domain" description="Heterokaryon incompatibility" evidence="1">
    <location>
        <begin position="1"/>
        <end position="61"/>
    </location>
</feature>
<evidence type="ECO:0000313" key="2">
    <source>
        <dbReference type="EMBL" id="KAK0710580.1"/>
    </source>
</evidence>
<dbReference type="InterPro" id="IPR010730">
    <property type="entry name" value="HET"/>
</dbReference>
<accession>A0AA40A7B2</accession>
<proteinExistence type="predicted"/>
<dbReference type="Pfam" id="PF06985">
    <property type="entry name" value="HET"/>
    <property type="match status" value="1"/>
</dbReference>